<protein>
    <submittedName>
        <fullName evidence="1">Uncharacterized protein</fullName>
    </submittedName>
</protein>
<dbReference type="Proteomes" id="UP000663722">
    <property type="component" value="Chromosome"/>
</dbReference>
<reference evidence="1" key="1">
    <citation type="journal article" date="2021" name="Microb. Physiol.">
        <title>Proteogenomic Insights into the Physiology of Marine, Sulfate-Reducing, Filamentous Desulfonema limicola and Desulfonema magnum.</title>
        <authorList>
            <person name="Schnaars V."/>
            <person name="Wohlbrand L."/>
            <person name="Scheve S."/>
            <person name="Hinrichs C."/>
            <person name="Reinhardt R."/>
            <person name="Rabus R."/>
        </authorList>
    </citation>
    <scope>NUCLEOTIDE SEQUENCE</scope>
    <source>
        <strain evidence="1">4be13</strain>
    </source>
</reference>
<organism evidence="1 2">
    <name type="scientific">Desulfonema magnum</name>
    <dbReference type="NCBI Taxonomy" id="45655"/>
    <lineage>
        <taxon>Bacteria</taxon>
        <taxon>Pseudomonadati</taxon>
        <taxon>Thermodesulfobacteriota</taxon>
        <taxon>Desulfobacteria</taxon>
        <taxon>Desulfobacterales</taxon>
        <taxon>Desulfococcaceae</taxon>
        <taxon>Desulfonema</taxon>
    </lineage>
</organism>
<dbReference type="AlphaFoldDB" id="A0A975GS84"/>
<dbReference type="EMBL" id="CP061800">
    <property type="protein sequence ID" value="QTA91647.1"/>
    <property type="molecule type" value="Genomic_DNA"/>
</dbReference>
<dbReference type="KEGG" id="dmm:dnm_077200"/>
<evidence type="ECO:0000313" key="2">
    <source>
        <dbReference type="Proteomes" id="UP000663722"/>
    </source>
</evidence>
<keyword evidence="2" id="KW-1185">Reference proteome</keyword>
<name>A0A975GS84_9BACT</name>
<evidence type="ECO:0000313" key="1">
    <source>
        <dbReference type="EMBL" id="QTA91647.1"/>
    </source>
</evidence>
<proteinExistence type="predicted"/>
<accession>A0A975GS84</accession>
<sequence length="45" mass="4979">MSVMPSAIKIRAQYLAHPERNFISNLGILLAEETTGETDIDTDES</sequence>
<gene>
    <name evidence="1" type="ORF">dnm_077200</name>
</gene>